<evidence type="ECO:0008006" key="2">
    <source>
        <dbReference type="Google" id="ProtNLM"/>
    </source>
</evidence>
<dbReference type="SUPFAM" id="SSF56300">
    <property type="entry name" value="Metallo-dependent phosphatases"/>
    <property type="match status" value="1"/>
</dbReference>
<protein>
    <recommendedName>
        <fullName evidence="2">Metallophosphoesterase</fullName>
    </recommendedName>
</protein>
<evidence type="ECO:0000313" key="1">
    <source>
        <dbReference type="EMBL" id="ADD93427.1"/>
    </source>
</evidence>
<reference evidence="1" key="1">
    <citation type="journal article" date="2010" name="ISME J.">
        <title>Metagenome of the Mediterranean deep chlorophyll maximum studied by direct and fosmid library 454 pyrosequencing.</title>
        <authorList>
            <person name="Ghai R."/>
            <person name="Martin-Cuadrado A.B."/>
            <person name="Molto A.G."/>
            <person name="Heredia I.G."/>
            <person name="Cabrera R."/>
            <person name="Martin J."/>
            <person name="Verdu M."/>
            <person name="Deschamps P."/>
            <person name="Moreira D."/>
            <person name="Lopez-Garcia P."/>
            <person name="Mira A."/>
            <person name="Rodriguez-Valera F."/>
        </authorList>
    </citation>
    <scope>NUCLEOTIDE SEQUENCE</scope>
</reference>
<dbReference type="GO" id="GO:0004113">
    <property type="term" value="F:2',3'-cyclic-nucleotide 3'-phosphodiesterase activity"/>
    <property type="evidence" value="ECO:0007669"/>
    <property type="project" value="TreeGrafter"/>
</dbReference>
<name>D6PCH6_9BACT</name>
<dbReference type="PANTHER" id="PTHR36303:SF1">
    <property type="entry name" value="2',3'-CYCLIC-NUCLEOTIDE 2'-PHOSPHODIESTERASE"/>
    <property type="match status" value="1"/>
</dbReference>
<dbReference type="InterPro" id="IPR005235">
    <property type="entry name" value="YmdB-like"/>
</dbReference>
<dbReference type="AlphaFoldDB" id="D6PCH6"/>
<dbReference type="Gene3D" id="3.60.21.10">
    <property type="match status" value="1"/>
</dbReference>
<organism evidence="1">
    <name type="scientific">uncultured marine bacterium MedDCM-OCT-S04-C103</name>
    <dbReference type="NCBI Taxonomy" id="743049"/>
    <lineage>
        <taxon>Bacteria</taxon>
        <taxon>environmental samples</taxon>
    </lineage>
</organism>
<dbReference type="PANTHER" id="PTHR36303">
    <property type="entry name" value="2',3'-CYCLIC-NUCLEOTIDE 2'-PHOSPHODIESTERASE"/>
    <property type="match status" value="1"/>
</dbReference>
<dbReference type="Pfam" id="PF13277">
    <property type="entry name" value="YmdB"/>
    <property type="match status" value="1"/>
</dbReference>
<sequence>MDAITLGDHVWDQKNFENEIEDLNFVCRPANLPDSNPGRKHLILDIEGIQIGLFTVLGRTFMGPKVSCPFETSSDLIQSLQARTDLILCEIHAEATSEKESMGWHLDGRVGMVYGTHTHVPTADGRILAKGTAYQSDLGMTGPRESVLGREIEACLGRFLDGMPRRCPVAEGDVGLQGCIIDFDPQKPKFPISYQRFELRESDLQIA</sequence>
<dbReference type="InterPro" id="IPR029052">
    <property type="entry name" value="Metallo-depent_PP-like"/>
</dbReference>
<proteinExistence type="predicted"/>
<accession>D6PCH6</accession>
<dbReference type="EMBL" id="GU942982">
    <property type="protein sequence ID" value="ADD93427.1"/>
    <property type="molecule type" value="Genomic_DNA"/>
</dbReference>